<evidence type="ECO:0000256" key="2">
    <source>
        <dbReference type="ARBA" id="ARBA00022692"/>
    </source>
</evidence>
<dbReference type="AlphaFoldDB" id="A0A8J5TKK5"/>
<dbReference type="GO" id="GO:0016020">
    <property type="term" value="C:membrane"/>
    <property type="evidence" value="ECO:0007669"/>
    <property type="project" value="UniProtKB-SubCell"/>
</dbReference>
<evidence type="ECO:0000313" key="7">
    <source>
        <dbReference type="EMBL" id="KAG8081651.1"/>
    </source>
</evidence>
<keyword evidence="3" id="KW-0833">Ubl conjugation pathway</keyword>
<comment type="subcellular location">
    <subcellularLocation>
        <location evidence="1">Membrane</location>
        <topology evidence="1">Multi-pass membrane protein</topology>
    </subcellularLocation>
</comment>
<dbReference type="EMBL" id="JAAALK010000088">
    <property type="protein sequence ID" value="KAG8081651.1"/>
    <property type="molecule type" value="Genomic_DNA"/>
</dbReference>
<evidence type="ECO:0000256" key="3">
    <source>
        <dbReference type="ARBA" id="ARBA00022786"/>
    </source>
</evidence>
<evidence type="ECO:0000256" key="4">
    <source>
        <dbReference type="ARBA" id="ARBA00022989"/>
    </source>
</evidence>
<reference evidence="7" key="2">
    <citation type="submission" date="2021-02" db="EMBL/GenBank/DDBJ databases">
        <authorList>
            <person name="Kimball J.A."/>
            <person name="Haas M.W."/>
            <person name="Macchietto M."/>
            <person name="Kono T."/>
            <person name="Duquette J."/>
            <person name="Shao M."/>
        </authorList>
    </citation>
    <scope>NUCLEOTIDE SEQUENCE</scope>
    <source>
        <tissue evidence="7">Fresh leaf tissue</tissue>
    </source>
</reference>
<gene>
    <name evidence="7" type="ORF">GUJ93_ZPchr0018g11329</name>
</gene>
<dbReference type="GO" id="GO:1904294">
    <property type="term" value="P:positive regulation of ERAD pathway"/>
    <property type="evidence" value="ECO:0007669"/>
    <property type="project" value="InterPro"/>
</dbReference>
<accession>A0A8J5TKK5</accession>
<dbReference type="Proteomes" id="UP000729402">
    <property type="component" value="Unassembled WGS sequence"/>
</dbReference>
<dbReference type="OrthoDB" id="9049620at2759"/>
<evidence type="ECO:0000313" key="8">
    <source>
        <dbReference type="Proteomes" id="UP000729402"/>
    </source>
</evidence>
<reference evidence="7" key="1">
    <citation type="journal article" date="2021" name="bioRxiv">
        <title>Whole Genome Assembly and Annotation of Northern Wild Rice, Zizania palustris L., Supports a Whole Genome Duplication in the Zizania Genus.</title>
        <authorList>
            <person name="Haas M."/>
            <person name="Kono T."/>
            <person name="Macchietto M."/>
            <person name="Millas R."/>
            <person name="McGilp L."/>
            <person name="Shao M."/>
            <person name="Duquette J."/>
            <person name="Hirsch C.N."/>
            <person name="Kimball J."/>
        </authorList>
    </citation>
    <scope>NUCLEOTIDE SEQUENCE</scope>
    <source>
        <tissue evidence="7">Fresh leaf tissue</tissue>
    </source>
</reference>
<evidence type="ECO:0000256" key="5">
    <source>
        <dbReference type="ARBA" id="ARBA00023136"/>
    </source>
</evidence>
<dbReference type="GO" id="GO:0061630">
    <property type="term" value="F:ubiquitin protein ligase activity"/>
    <property type="evidence" value="ECO:0007669"/>
    <property type="project" value="InterPro"/>
</dbReference>
<evidence type="ECO:0000256" key="6">
    <source>
        <dbReference type="SAM" id="Phobius"/>
    </source>
</evidence>
<proteinExistence type="predicted"/>
<comment type="caution">
    <text evidence="7">The sequence shown here is derived from an EMBL/GenBank/DDBJ whole genome shotgun (WGS) entry which is preliminary data.</text>
</comment>
<name>A0A8J5TKK5_ZIZPA</name>
<keyword evidence="8" id="KW-1185">Reference proteome</keyword>
<protein>
    <submittedName>
        <fullName evidence="7">Uncharacterized protein</fullName>
    </submittedName>
</protein>
<dbReference type="PANTHER" id="PTHR15860:SF0">
    <property type="entry name" value="LP20373P"/>
    <property type="match status" value="1"/>
</dbReference>
<dbReference type="InterPro" id="IPR044235">
    <property type="entry name" value="RNFT1/2"/>
</dbReference>
<feature type="non-terminal residue" evidence="7">
    <location>
        <position position="1"/>
    </location>
</feature>
<keyword evidence="5 6" id="KW-0472">Membrane</keyword>
<keyword evidence="2 6" id="KW-0812">Transmembrane</keyword>
<keyword evidence="4 6" id="KW-1133">Transmembrane helix</keyword>
<feature type="transmembrane region" description="Helical" evidence="6">
    <location>
        <begin position="30"/>
        <end position="51"/>
    </location>
</feature>
<sequence length="191" mass="21569">FFVTIWIAAVMFKSNDVLCKQTALKGERKIVVLLGITVFFMIHVFGVYWWFRNDDLLRPLFMLPPKEIPPFWHAIFIIMVNGPNANPCGIPSASVSSLVANLCLVPLLSEQGIWNSLLIVNHWAVLTFKLTSIVVEVKVLSRKDVHYGSYATAEQEKMHVPVLLRCKHISVRTVSLNGLSENGLAPCVEHW</sequence>
<evidence type="ECO:0000256" key="1">
    <source>
        <dbReference type="ARBA" id="ARBA00004141"/>
    </source>
</evidence>
<dbReference type="PANTHER" id="PTHR15860">
    <property type="entry name" value="UNCHARACTERIZED RING FINGER-CONTAINING PROTEIN"/>
    <property type="match status" value="1"/>
</dbReference>
<organism evidence="7 8">
    <name type="scientific">Zizania palustris</name>
    <name type="common">Northern wild rice</name>
    <dbReference type="NCBI Taxonomy" id="103762"/>
    <lineage>
        <taxon>Eukaryota</taxon>
        <taxon>Viridiplantae</taxon>
        <taxon>Streptophyta</taxon>
        <taxon>Embryophyta</taxon>
        <taxon>Tracheophyta</taxon>
        <taxon>Spermatophyta</taxon>
        <taxon>Magnoliopsida</taxon>
        <taxon>Liliopsida</taxon>
        <taxon>Poales</taxon>
        <taxon>Poaceae</taxon>
        <taxon>BOP clade</taxon>
        <taxon>Oryzoideae</taxon>
        <taxon>Oryzeae</taxon>
        <taxon>Zizaniinae</taxon>
        <taxon>Zizania</taxon>
    </lineage>
</organism>